<sequence length="308" mass="34405">MEDNKPTTEVPNPESRQVERDYKREVALTTGVPMAKKIALVVWVIFDVGLIVLFLFVVVGYLVVGQFTDRAEVSSMANNIASVRVFAVENSASSLLIGDTSVISLGDGEYDFVSTLQNSNEDWYAEFDYYFSSGSESTEVMHGFIMPLQLTLVVALRQSIDSISGAEVVIDDLVWHRVDPHAVSDIDSWLQDHNSFTILNAEYTKDVEIDNTNIPRTSFTVTNNSSYNYWSAVFYVVLDRNGSIVGVNQATVPGFEVGDTREVNVNWFGEAVSSADVSIYPYINYFDEDVYMDQPSAGTDIDRRDIIN</sequence>
<reference evidence="3" key="1">
    <citation type="submission" date="2017-09" db="EMBL/GenBank/DDBJ databases">
        <title>Depth-based differentiation of microbial function through sediment-hosted aquifers and enrichment of novel symbionts in the deep terrestrial subsurface.</title>
        <authorList>
            <person name="Probst A.J."/>
            <person name="Ladd B."/>
            <person name="Jarett J.K."/>
            <person name="Geller-Mcgrath D.E."/>
            <person name="Sieber C.M.K."/>
            <person name="Emerson J.B."/>
            <person name="Anantharaman K."/>
            <person name="Thomas B.C."/>
            <person name="Malmstrom R."/>
            <person name="Stieglmeier M."/>
            <person name="Klingl A."/>
            <person name="Woyke T."/>
            <person name="Ryan C.M."/>
            <person name="Banfield J.F."/>
        </authorList>
    </citation>
    <scope>NUCLEOTIDE SEQUENCE [LARGE SCALE GENOMIC DNA]</scope>
</reference>
<protein>
    <submittedName>
        <fullName evidence="2">Uncharacterized protein</fullName>
    </submittedName>
</protein>
<evidence type="ECO:0000313" key="3">
    <source>
        <dbReference type="Proteomes" id="UP000230251"/>
    </source>
</evidence>
<dbReference type="AlphaFoldDB" id="A0A2M8ENX5"/>
<keyword evidence="1" id="KW-1133">Transmembrane helix</keyword>
<keyword evidence="1" id="KW-0472">Membrane</keyword>
<dbReference type="EMBL" id="PFSI01000050">
    <property type="protein sequence ID" value="PJC24357.1"/>
    <property type="molecule type" value="Genomic_DNA"/>
</dbReference>
<organism evidence="2 3">
    <name type="scientific">Candidatus Uhrbacteria bacterium CG_4_9_14_0_2_um_filter_41_50</name>
    <dbReference type="NCBI Taxonomy" id="1975031"/>
    <lineage>
        <taxon>Bacteria</taxon>
        <taxon>Candidatus Uhriibacteriota</taxon>
    </lineage>
</organism>
<dbReference type="Proteomes" id="UP000230251">
    <property type="component" value="Unassembled WGS sequence"/>
</dbReference>
<accession>A0A2M8ENX5</accession>
<proteinExistence type="predicted"/>
<gene>
    <name evidence="2" type="ORF">CO057_03465</name>
</gene>
<comment type="caution">
    <text evidence="2">The sequence shown here is derived from an EMBL/GenBank/DDBJ whole genome shotgun (WGS) entry which is preliminary data.</text>
</comment>
<name>A0A2M8ENX5_9BACT</name>
<evidence type="ECO:0000313" key="2">
    <source>
        <dbReference type="EMBL" id="PJC24357.1"/>
    </source>
</evidence>
<feature type="transmembrane region" description="Helical" evidence="1">
    <location>
        <begin position="38"/>
        <end position="64"/>
    </location>
</feature>
<evidence type="ECO:0000256" key="1">
    <source>
        <dbReference type="SAM" id="Phobius"/>
    </source>
</evidence>
<keyword evidence="1" id="KW-0812">Transmembrane</keyword>